<sequence length="362" mass="40651">MAGLPEIPRLDFSLLYEAKQNGLSDTQARRQLAQELLNSLSSYGVAKIVNHGIPEAMITEAFNMSKRFYGLSPEAKAVAKHPEGANPHRGYARLGLERTYGLKNGTDDLTTRVDDHKVGVLARLRCFNEDEVTEYSRQESFDIGTPTDCSNANRWPREEDLPGFRNTMEQFFETCHETMTEIMVMLMQVMGISTEDIVALHSAKAHELRLTHYVAVPAKLIENGKKLRIAEHTDYGTITLLFQDTIGGLEVQNQTTGPEFIPILDASPTMIVNIGDSLQRWTNASLKAVVHRVVKPMRQSDDDEAILPARYSIAFFGKPNRDASLSPFPAFLSDERPCLYPHITAGDYNQSRLLHQYNHTQA</sequence>
<dbReference type="GO" id="GO:0046872">
    <property type="term" value="F:metal ion binding"/>
    <property type="evidence" value="ECO:0007669"/>
    <property type="project" value="UniProtKB-KW"/>
</dbReference>
<evidence type="ECO:0000259" key="3">
    <source>
        <dbReference type="PROSITE" id="PS51471"/>
    </source>
</evidence>
<keyword evidence="5" id="KW-1185">Reference proteome</keyword>
<evidence type="ECO:0000256" key="2">
    <source>
        <dbReference type="RuleBase" id="RU003682"/>
    </source>
</evidence>
<dbReference type="InterPro" id="IPR005123">
    <property type="entry name" value="Oxoglu/Fe-dep_dioxygenase_dom"/>
</dbReference>
<organism evidence="4 5">
    <name type="scientific">Penicillium oxalicum (strain 114-2 / CGMCC 5302)</name>
    <name type="common">Penicillium decumbens</name>
    <dbReference type="NCBI Taxonomy" id="933388"/>
    <lineage>
        <taxon>Eukaryota</taxon>
        <taxon>Fungi</taxon>
        <taxon>Dikarya</taxon>
        <taxon>Ascomycota</taxon>
        <taxon>Pezizomycotina</taxon>
        <taxon>Eurotiomycetes</taxon>
        <taxon>Eurotiomycetidae</taxon>
        <taxon>Eurotiales</taxon>
        <taxon>Aspergillaceae</taxon>
        <taxon>Penicillium</taxon>
    </lineage>
</organism>
<dbReference type="Pfam" id="PF03171">
    <property type="entry name" value="2OG-FeII_Oxy"/>
    <property type="match status" value="1"/>
</dbReference>
<keyword evidence="2" id="KW-0560">Oxidoreductase</keyword>
<dbReference type="eggNOG" id="KOG0143">
    <property type="taxonomic scope" value="Eukaryota"/>
</dbReference>
<dbReference type="InterPro" id="IPR044861">
    <property type="entry name" value="IPNS-like_FE2OG_OXY"/>
</dbReference>
<dbReference type="Proteomes" id="UP000019376">
    <property type="component" value="Unassembled WGS sequence"/>
</dbReference>
<keyword evidence="2" id="KW-0479">Metal-binding</keyword>
<keyword evidence="2" id="KW-0408">Iron</keyword>
<dbReference type="HOGENOM" id="CLU_010119_6_1_1"/>
<comment type="similarity">
    <text evidence="1 2">Belongs to the iron/ascorbate-dependent oxidoreductase family.</text>
</comment>
<dbReference type="SUPFAM" id="SSF51197">
    <property type="entry name" value="Clavaminate synthase-like"/>
    <property type="match status" value="1"/>
</dbReference>
<evidence type="ECO:0000313" key="5">
    <source>
        <dbReference type="Proteomes" id="UP000019376"/>
    </source>
</evidence>
<dbReference type="GO" id="GO:0044283">
    <property type="term" value="P:small molecule biosynthetic process"/>
    <property type="evidence" value="ECO:0007669"/>
    <property type="project" value="UniProtKB-ARBA"/>
</dbReference>
<dbReference type="EMBL" id="KB644410">
    <property type="protein sequence ID" value="EPS27191.1"/>
    <property type="molecule type" value="Genomic_DNA"/>
</dbReference>
<dbReference type="InterPro" id="IPR050231">
    <property type="entry name" value="Iron_ascorbate_oxido_reductase"/>
</dbReference>
<dbReference type="InterPro" id="IPR026992">
    <property type="entry name" value="DIOX_N"/>
</dbReference>
<dbReference type="Gene3D" id="2.60.120.330">
    <property type="entry name" value="B-lactam Antibiotic, Isopenicillin N Synthase, Chain"/>
    <property type="match status" value="1"/>
</dbReference>
<dbReference type="PhylomeDB" id="S7ZET2"/>
<evidence type="ECO:0000256" key="1">
    <source>
        <dbReference type="ARBA" id="ARBA00008056"/>
    </source>
</evidence>
<reference evidence="4 5" key="1">
    <citation type="journal article" date="2013" name="PLoS ONE">
        <title>Genomic and secretomic analyses reveal unique features of the lignocellulolytic enzyme system of Penicillium decumbens.</title>
        <authorList>
            <person name="Liu G."/>
            <person name="Zhang L."/>
            <person name="Wei X."/>
            <person name="Zou G."/>
            <person name="Qin Y."/>
            <person name="Ma L."/>
            <person name="Li J."/>
            <person name="Zheng H."/>
            <person name="Wang S."/>
            <person name="Wang C."/>
            <person name="Xun L."/>
            <person name="Zhao G.-P."/>
            <person name="Zhou Z."/>
            <person name="Qu Y."/>
        </authorList>
    </citation>
    <scope>NUCLEOTIDE SEQUENCE [LARGE SCALE GENOMIC DNA]</scope>
    <source>
        <strain evidence="5">114-2 / CGMCC 5302</strain>
    </source>
</reference>
<dbReference type="Pfam" id="PF14226">
    <property type="entry name" value="DIOX_N"/>
    <property type="match status" value="1"/>
</dbReference>
<dbReference type="STRING" id="933388.S7ZET2"/>
<dbReference type="OrthoDB" id="288590at2759"/>
<dbReference type="InterPro" id="IPR027443">
    <property type="entry name" value="IPNS-like_sf"/>
</dbReference>
<dbReference type="PROSITE" id="PS51471">
    <property type="entry name" value="FE2OG_OXY"/>
    <property type="match status" value="1"/>
</dbReference>
<name>S7ZET2_PENO1</name>
<proteinExistence type="inferred from homology"/>
<protein>
    <recommendedName>
        <fullName evidence="3">Fe2OG dioxygenase domain-containing protein</fullName>
    </recommendedName>
</protein>
<accession>S7ZET2</accession>
<dbReference type="PANTHER" id="PTHR47990">
    <property type="entry name" value="2-OXOGLUTARATE (2OG) AND FE(II)-DEPENDENT OXYGENASE SUPERFAMILY PROTEIN-RELATED"/>
    <property type="match status" value="1"/>
</dbReference>
<evidence type="ECO:0000313" key="4">
    <source>
        <dbReference type="EMBL" id="EPS27191.1"/>
    </source>
</evidence>
<gene>
    <name evidence="4" type="ORF">PDE_02134</name>
</gene>
<feature type="domain" description="Fe2OG dioxygenase" evidence="3">
    <location>
        <begin position="204"/>
        <end position="319"/>
    </location>
</feature>
<dbReference type="AlphaFoldDB" id="S7ZET2"/>
<dbReference type="GO" id="GO:0016491">
    <property type="term" value="F:oxidoreductase activity"/>
    <property type="evidence" value="ECO:0007669"/>
    <property type="project" value="UniProtKB-KW"/>
</dbReference>